<dbReference type="EMBL" id="JAUZEE010000006">
    <property type="protein sequence ID" value="MDP4301580.1"/>
    <property type="molecule type" value="Genomic_DNA"/>
</dbReference>
<organism evidence="1 2">
    <name type="scientific">Leptothrix discophora</name>
    <dbReference type="NCBI Taxonomy" id="89"/>
    <lineage>
        <taxon>Bacteria</taxon>
        <taxon>Pseudomonadati</taxon>
        <taxon>Pseudomonadota</taxon>
        <taxon>Betaproteobacteria</taxon>
        <taxon>Burkholderiales</taxon>
        <taxon>Sphaerotilaceae</taxon>
        <taxon>Leptothrix</taxon>
    </lineage>
</organism>
<evidence type="ECO:0000313" key="1">
    <source>
        <dbReference type="EMBL" id="MDP4301580.1"/>
    </source>
</evidence>
<name>A0ABT9G513_LEPDI</name>
<sequence>MEIVDFVVRLSESPDYLPLRTLVSALGFIGPAVLAAGRVGLYLTRRREIRRIEIADSARTFAQHEIDGAIDNYVEPAFSLSPPKDDDLFQRDDSQPAFKVLKEFVRNSSGPRHLLIIADAGVGKTTLLLNLVARPERLGNDVKVVLLPLKSNDLAQQIGRIPLPSQTVLLLDAFDEQYDRELGSVKIGGLQPVLERAAGFRRVIVTCRSTLFASDTEVPTDTGLTGSGPRPAGDSGTLKFLRWYLMPFDDARVKKYLQLRIPFWCLGRRRRVMQHVQRLSPLMRRPMLLKLVHELRDDWQGGNEIYPLFEHVVNGWFVRESAWFKNQFLERASRIMAVHIYSQRDRRRKDSISAGEIDDLIESSGLLDAGSSDLSQGARRAEQWKFKTRSLMVRARGATGYVDAEYKFSHQAILEFFVVQALIAGDARVQLCSFTPLMKEFFVSWLRTAEADAQEASLRAIRELDLAKTGLFPFATVQRSDVDQASEGELVFVGTNDKVGSQLDASFMQRTDVKILLHDVEQGRLFKVHDLMSDMVIIVPMIESDSDLGQILDLRCTREALSAGFPSGLQVPDAFTLRRALRVIDSTIGLSRAFGRRNMYWCRHRTMGYAIFRVSSAQSVPPALADDLDRLGSFTFRGRSGNHVVETFKVWNIYQAAWVINTQERGLGLHAPLDRTATDWASGHVGALTGRSEDELSVCGISFESTLGPSLTTRSRLLDEGSRRSVV</sequence>
<dbReference type="RefSeq" id="WP_305750127.1">
    <property type="nucleotide sequence ID" value="NZ_JAUZEE010000006.1"/>
</dbReference>
<gene>
    <name evidence="1" type="ORF">Q8X39_13105</name>
</gene>
<evidence type="ECO:0000313" key="2">
    <source>
        <dbReference type="Proteomes" id="UP001235760"/>
    </source>
</evidence>
<accession>A0ABT9G513</accession>
<reference evidence="1 2" key="1">
    <citation type="submission" date="2023-08" db="EMBL/GenBank/DDBJ databases">
        <authorList>
            <person name="Roldan D.M."/>
            <person name="Menes R.J."/>
        </authorList>
    </citation>
    <scope>NUCLEOTIDE SEQUENCE [LARGE SCALE GENOMIC DNA]</scope>
    <source>
        <strain evidence="1 2">CCM 2812</strain>
    </source>
</reference>
<proteinExistence type="predicted"/>
<evidence type="ECO:0008006" key="3">
    <source>
        <dbReference type="Google" id="ProtNLM"/>
    </source>
</evidence>
<protein>
    <recommendedName>
        <fullName evidence="3">NACHT domain-containing protein</fullName>
    </recommendedName>
</protein>
<comment type="caution">
    <text evidence="1">The sequence shown here is derived from an EMBL/GenBank/DDBJ whole genome shotgun (WGS) entry which is preliminary data.</text>
</comment>
<keyword evidence="2" id="KW-1185">Reference proteome</keyword>
<dbReference type="Proteomes" id="UP001235760">
    <property type="component" value="Unassembled WGS sequence"/>
</dbReference>